<accession>A0A1M6ANV4</accession>
<dbReference type="InterPro" id="IPR006139">
    <property type="entry name" value="D-isomer_2_OHA_DH_cat_dom"/>
</dbReference>
<dbReference type="EMBL" id="FQYI01000001">
    <property type="protein sequence ID" value="SHI38152.1"/>
    <property type="molecule type" value="Genomic_DNA"/>
</dbReference>
<dbReference type="PANTHER" id="PTHR43761:SF1">
    <property type="entry name" value="D-ISOMER SPECIFIC 2-HYDROXYACID DEHYDROGENASE CATALYTIC DOMAIN-CONTAINING PROTEIN-RELATED"/>
    <property type="match status" value="1"/>
</dbReference>
<dbReference type="Pfam" id="PF02826">
    <property type="entry name" value="2-Hacid_dh_C"/>
    <property type="match status" value="1"/>
</dbReference>
<dbReference type="OrthoDB" id="9777288at2"/>
<reference evidence="7 8" key="1">
    <citation type="submission" date="2016-11" db="EMBL/GenBank/DDBJ databases">
        <authorList>
            <person name="Jaros S."/>
            <person name="Januszkiewicz K."/>
            <person name="Wedrychowicz H."/>
        </authorList>
    </citation>
    <scope>NUCLEOTIDE SEQUENCE [LARGE SCALE GENOMIC DNA]</scope>
    <source>
        <strain evidence="7 8">DSM 25479</strain>
    </source>
</reference>
<evidence type="ECO:0000256" key="1">
    <source>
        <dbReference type="ARBA" id="ARBA00005854"/>
    </source>
</evidence>
<keyword evidence="2 4" id="KW-0560">Oxidoreductase</keyword>
<dbReference type="CDD" id="cd12179">
    <property type="entry name" value="2-Hacid_dh_14"/>
    <property type="match status" value="1"/>
</dbReference>
<evidence type="ECO:0000256" key="2">
    <source>
        <dbReference type="ARBA" id="ARBA00023002"/>
    </source>
</evidence>
<feature type="domain" description="D-isomer specific 2-hydroxyacid dehydrogenase catalytic" evidence="5">
    <location>
        <begin position="25"/>
        <end position="313"/>
    </location>
</feature>
<comment type="similarity">
    <text evidence="1 4">Belongs to the D-isomer specific 2-hydroxyacid dehydrogenase family.</text>
</comment>
<dbReference type="STRING" id="1118202.SAMN05443429_101362"/>
<dbReference type="InterPro" id="IPR006140">
    <property type="entry name" value="D-isomer_DH_NAD-bd"/>
</dbReference>
<dbReference type="Pfam" id="PF00389">
    <property type="entry name" value="2-Hacid_dh"/>
    <property type="match status" value="1"/>
</dbReference>
<name>A0A1M6ANV4_9FLAO</name>
<dbReference type="Gene3D" id="3.40.50.720">
    <property type="entry name" value="NAD(P)-binding Rossmann-like Domain"/>
    <property type="match status" value="2"/>
</dbReference>
<sequence length="318" mass="35250">MNSGKILQLDRNHPLIAEELSARGFQIYDDFSSNYDEVLKKINDFDGIIIRSRIPLDENFLENAPHLKFIARVGAGMENIDTGAAGRLGIALLNAPEGNRDALAEHVLGMLLTLMNRLIISSSEVKNGIWLREENRGEELLGKTFGIIGYGNMGKATAKRLSGFGCEVIFHDIVSGLGDRFAKQVSLEELQNQADILSLHIPLSAETRYLINEEFIRKMQKPFYFINTARGENVNTADLASGIQSGKIKGAALDVLEYEKSSFENLKAADENLQFLLDSKKVIITPHIAGWTRESKEKLAKVIVEKILKLYSGTLAGD</sequence>
<dbReference type="InterPro" id="IPR050418">
    <property type="entry name" value="D-iso_2-hydroxyacid_DH_PdxB"/>
</dbReference>
<dbReference type="GO" id="GO:0016616">
    <property type="term" value="F:oxidoreductase activity, acting on the CH-OH group of donors, NAD or NADP as acceptor"/>
    <property type="evidence" value="ECO:0007669"/>
    <property type="project" value="InterPro"/>
</dbReference>
<dbReference type="SUPFAM" id="SSF52283">
    <property type="entry name" value="Formate/glycerate dehydrogenase catalytic domain-like"/>
    <property type="match status" value="1"/>
</dbReference>
<evidence type="ECO:0000259" key="6">
    <source>
        <dbReference type="Pfam" id="PF02826"/>
    </source>
</evidence>
<protein>
    <submittedName>
        <fullName evidence="7">D-3-phosphoglycerate dehydrogenase</fullName>
    </submittedName>
</protein>
<dbReference type="Proteomes" id="UP000184335">
    <property type="component" value="Unassembled WGS sequence"/>
</dbReference>
<evidence type="ECO:0000313" key="8">
    <source>
        <dbReference type="Proteomes" id="UP000184335"/>
    </source>
</evidence>
<dbReference type="AlphaFoldDB" id="A0A1M6ANV4"/>
<evidence type="ECO:0000256" key="4">
    <source>
        <dbReference type="RuleBase" id="RU003719"/>
    </source>
</evidence>
<evidence type="ECO:0000313" key="7">
    <source>
        <dbReference type="EMBL" id="SHI38152.1"/>
    </source>
</evidence>
<proteinExistence type="inferred from homology"/>
<evidence type="ECO:0000256" key="3">
    <source>
        <dbReference type="ARBA" id="ARBA00023027"/>
    </source>
</evidence>
<keyword evidence="8" id="KW-1185">Reference proteome</keyword>
<dbReference type="PANTHER" id="PTHR43761">
    <property type="entry name" value="D-ISOMER SPECIFIC 2-HYDROXYACID DEHYDROGENASE FAMILY PROTEIN (AFU_ORTHOLOGUE AFUA_1G13630)"/>
    <property type="match status" value="1"/>
</dbReference>
<dbReference type="GO" id="GO:0051287">
    <property type="term" value="F:NAD binding"/>
    <property type="evidence" value="ECO:0007669"/>
    <property type="project" value="InterPro"/>
</dbReference>
<organism evidence="7 8">
    <name type="scientific">Cruoricaptor ignavus</name>
    <dbReference type="NCBI Taxonomy" id="1118202"/>
    <lineage>
        <taxon>Bacteria</taxon>
        <taxon>Pseudomonadati</taxon>
        <taxon>Bacteroidota</taxon>
        <taxon>Flavobacteriia</taxon>
        <taxon>Flavobacteriales</taxon>
        <taxon>Weeksellaceae</taxon>
        <taxon>Cruoricaptor</taxon>
    </lineage>
</organism>
<dbReference type="InterPro" id="IPR036291">
    <property type="entry name" value="NAD(P)-bd_dom_sf"/>
</dbReference>
<evidence type="ECO:0000259" key="5">
    <source>
        <dbReference type="Pfam" id="PF00389"/>
    </source>
</evidence>
<gene>
    <name evidence="7" type="ORF">SAMN05443429_101362</name>
</gene>
<feature type="domain" description="D-isomer specific 2-hydroxyacid dehydrogenase NAD-binding" evidence="6">
    <location>
        <begin position="108"/>
        <end position="289"/>
    </location>
</feature>
<dbReference type="SUPFAM" id="SSF51735">
    <property type="entry name" value="NAD(P)-binding Rossmann-fold domains"/>
    <property type="match status" value="1"/>
</dbReference>
<dbReference type="RefSeq" id="WP_073177726.1">
    <property type="nucleotide sequence ID" value="NZ_FQYI01000001.1"/>
</dbReference>
<keyword evidence="3" id="KW-0520">NAD</keyword>